<evidence type="ECO:0000313" key="2">
    <source>
        <dbReference type="Proteomes" id="UP001054945"/>
    </source>
</evidence>
<keyword evidence="2" id="KW-1185">Reference proteome</keyword>
<accession>A0AAV4NUY7</accession>
<dbReference type="Proteomes" id="UP001054945">
    <property type="component" value="Unassembled WGS sequence"/>
</dbReference>
<name>A0AAV4NUY7_CAEEX</name>
<sequence length="91" mass="10580">MLVKKKDRNDLQRVAKAKKICFLSNPLEHLGEEGVPEMEEINKRMKKRKSFPIVELLASERIKWRFSSNKVNLRLPSSIVEDLLLLGTSPY</sequence>
<dbReference type="EMBL" id="BPLR01003784">
    <property type="protein sequence ID" value="GIX88599.1"/>
    <property type="molecule type" value="Genomic_DNA"/>
</dbReference>
<dbReference type="AlphaFoldDB" id="A0AAV4NUY7"/>
<reference evidence="1 2" key="1">
    <citation type="submission" date="2021-06" db="EMBL/GenBank/DDBJ databases">
        <title>Caerostris extrusa draft genome.</title>
        <authorList>
            <person name="Kono N."/>
            <person name="Arakawa K."/>
        </authorList>
    </citation>
    <scope>NUCLEOTIDE SEQUENCE [LARGE SCALE GENOMIC DNA]</scope>
</reference>
<organism evidence="1 2">
    <name type="scientific">Caerostris extrusa</name>
    <name type="common">Bark spider</name>
    <name type="synonym">Caerostris bankana</name>
    <dbReference type="NCBI Taxonomy" id="172846"/>
    <lineage>
        <taxon>Eukaryota</taxon>
        <taxon>Metazoa</taxon>
        <taxon>Ecdysozoa</taxon>
        <taxon>Arthropoda</taxon>
        <taxon>Chelicerata</taxon>
        <taxon>Arachnida</taxon>
        <taxon>Araneae</taxon>
        <taxon>Araneomorphae</taxon>
        <taxon>Entelegynae</taxon>
        <taxon>Araneoidea</taxon>
        <taxon>Araneidae</taxon>
        <taxon>Caerostris</taxon>
    </lineage>
</organism>
<comment type="caution">
    <text evidence="1">The sequence shown here is derived from an EMBL/GenBank/DDBJ whole genome shotgun (WGS) entry which is preliminary data.</text>
</comment>
<protein>
    <submittedName>
        <fullName evidence="1">Uncharacterized protein</fullName>
    </submittedName>
</protein>
<evidence type="ECO:0000313" key="1">
    <source>
        <dbReference type="EMBL" id="GIX88599.1"/>
    </source>
</evidence>
<proteinExistence type="predicted"/>
<gene>
    <name evidence="1" type="ORF">CEXT_245961</name>
</gene>